<proteinExistence type="predicted"/>
<name>A0ABS1DR12_RUBGE</name>
<accession>A0ABS1DR12</accession>
<comment type="caution">
    <text evidence="1">The sequence shown here is derived from an EMBL/GenBank/DDBJ whole genome shotgun (WGS) entry which is preliminary data.</text>
</comment>
<dbReference type="EMBL" id="NRRU01000011">
    <property type="protein sequence ID" value="MBK1712049.1"/>
    <property type="molecule type" value="Genomic_DNA"/>
</dbReference>
<reference evidence="1" key="1">
    <citation type="submission" date="2017-08" db="EMBL/GenBank/DDBJ databases">
        <authorList>
            <person name="Imhoff J.F."/>
            <person name="Rahn T."/>
            <person name="Kuenzel S."/>
            <person name="Neulinger S.C."/>
        </authorList>
    </citation>
    <scope>NUCLEOTIDE SEQUENCE</scope>
    <source>
        <strain evidence="1">IM 151</strain>
    </source>
</reference>
<keyword evidence="2" id="KW-1185">Reference proteome</keyword>
<evidence type="ECO:0000313" key="2">
    <source>
        <dbReference type="Proteomes" id="UP001041814"/>
    </source>
</evidence>
<organism evidence="1 2">
    <name type="scientific">Rubrivivax gelatinosus</name>
    <name type="common">Rhodocyclus gelatinosus</name>
    <name type="synonym">Rhodopseudomonas gelatinosa</name>
    <dbReference type="NCBI Taxonomy" id="28068"/>
    <lineage>
        <taxon>Bacteria</taxon>
        <taxon>Pseudomonadati</taxon>
        <taxon>Pseudomonadota</taxon>
        <taxon>Betaproteobacteria</taxon>
        <taxon>Burkholderiales</taxon>
        <taxon>Sphaerotilaceae</taxon>
        <taxon>Rubrivivax</taxon>
    </lineage>
</organism>
<protein>
    <submittedName>
        <fullName evidence="1">Uncharacterized protein</fullName>
    </submittedName>
</protein>
<sequence>MSLPTDAAPGRAVRTQPAVATGKCIDTGVARPETSTALFAAVYGPAGISLFMRGWMLREGDERHGSYCSFHARGDNRLQPPLHEARCAGSACTSLCIPLLVHFLGARPERPCAVRTRPTIAAGEA</sequence>
<gene>
    <name evidence="1" type="ORF">CKO43_04565</name>
</gene>
<evidence type="ECO:0000313" key="1">
    <source>
        <dbReference type="EMBL" id="MBK1712049.1"/>
    </source>
</evidence>
<reference evidence="1" key="2">
    <citation type="journal article" date="2020" name="Microorganisms">
        <title>Osmotic Adaptation and Compatible Solute Biosynthesis of Phototrophic Bacteria as Revealed from Genome Analyses.</title>
        <authorList>
            <person name="Imhoff J.F."/>
            <person name="Rahn T."/>
            <person name="Kunzel S."/>
            <person name="Keller A."/>
            <person name="Neulinger S.C."/>
        </authorList>
    </citation>
    <scope>NUCLEOTIDE SEQUENCE</scope>
    <source>
        <strain evidence="1">IM 151</strain>
    </source>
</reference>
<dbReference type="Proteomes" id="UP001041814">
    <property type="component" value="Unassembled WGS sequence"/>
</dbReference>